<evidence type="ECO:0000256" key="5">
    <source>
        <dbReference type="ARBA" id="ARBA00023163"/>
    </source>
</evidence>
<keyword evidence="5" id="KW-0804">Transcription</keyword>
<keyword evidence="2" id="KW-0805">Transcription regulation</keyword>
<sequence length="192" mass="20176">MTAAIEQELVDRALRADPDATAALLTQLRPGIVRYCRARLGRVGGAYTTADDVAQEVCLALLRALPGYRDQGRPFTAFVFGIAAHKVADAQRAAVRDAGTAPVETLADHPDAAPGPEQQAVRTDVARRLSGLLAQLPEQQREIVLLRVAVGLPAEEVGVIVGMSAPSVRVAQSRALARLRTLAGETLGGVAA</sequence>
<evidence type="ECO:0000256" key="2">
    <source>
        <dbReference type="ARBA" id="ARBA00023015"/>
    </source>
</evidence>
<evidence type="ECO:0000256" key="4">
    <source>
        <dbReference type="ARBA" id="ARBA00023125"/>
    </source>
</evidence>
<comment type="similarity">
    <text evidence="1">Belongs to the sigma-70 factor family. ECF subfamily.</text>
</comment>
<dbReference type="RefSeq" id="WP_260723270.1">
    <property type="nucleotide sequence ID" value="NZ_BAAABS010000037.1"/>
</dbReference>
<dbReference type="CDD" id="cd06171">
    <property type="entry name" value="Sigma70_r4"/>
    <property type="match status" value="1"/>
</dbReference>
<protein>
    <submittedName>
        <fullName evidence="7">RNA polymerase sigma factor ShbA</fullName>
    </submittedName>
</protein>
<dbReference type="Gene3D" id="1.10.1740.10">
    <property type="match status" value="1"/>
</dbReference>
<dbReference type="InterPro" id="IPR000792">
    <property type="entry name" value="Tscrpt_reg_LuxR_C"/>
</dbReference>
<dbReference type="InterPro" id="IPR013324">
    <property type="entry name" value="RNA_pol_sigma_r3/r4-like"/>
</dbReference>
<dbReference type="Proteomes" id="UP001058271">
    <property type="component" value="Chromosome"/>
</dbReference>
<keyword evidence="4" id="KW-0238">DNA-binding</keyword>
<accession>A0ABY5YW63</accession>
<name>A0ABY5YW63_9ACTN</name>
<keyword evidence="8" id="KW-1185">Reference proteome</keyword>
<reference evidence="7" key="1">
    <citation type="submission" date="2021-04" db="EMBL/GenBank/DDBJ databases">
        <title>Biosynthetic gene clusters of Dactylosporangioum roseum.</title>
        <authorList>
            <person name="Hartkoorn R.C."/>
            <person name="Beaudoing E."/>
            <person name="Hot D."/>
            <person name="Moureu S."/>
        </authorList>
    </citation>
    <scope>NUCLEOTIDE SEQUENCE</scope>
    <source>
        <strain evidence="7">NRRL B-16295</strain>
    </source>
</reference>
<feature type="domain" description="HTH luxR-type" evidence="6">
    <location>
        <begin position="151"/>
        <end position="178"/>
    </location>
</feature>
<dbReference type="InterPro" id="IPR013249">
    <property type="entry name" value="RNA_pol_sigma70_r4_t2"/>
</dbReference>
<dbReference type="InterPro" id="IPR039425">
    <property type="entry name" value="RNA_pol_sigma-70-like"/>
</dbReference>
<dbReference type="InterPro" id="IPR013325">
    <property type="entry name" value="RNA_pol_sigma_r2"/>
</dbReference>
<dbReference type="SUPFAM" id="SSF88946">
    <property type="entry name" value="Sigma2 domain of RNA polymerase sigma factors"/>
    <property type="match status" value="1"/>
</dbReference>
<dbReference type="EMBL" id="CP073721">
    <property type="protein sequence ID" value="UWZ33985.1"/>
    <property type="molecule type" value="Genomic_DNA"/>
</dbReference>
<dbReference type="NCBIfam" id="NF007230">
    <property type="entry name" value="PRK09648.1"/>
    <property type="match status" value="1"/>
</dbReference>
<evidence type="ECO:0000313" key="8">
    <source>
        <dbReference type="Proteomes" id="UP001058271"/>
    </source>
</evidence>
<dbReference type="InterPro" id="IPR007627">
    <property type="entry name" value="RNA_pol_sigma70_r2"/>
</dbReference>
<dbReference type="Pfam" id="PF08281">
    <property type="entry name" value="Sigma70_r4_2"/>
    <property type="match status" value="1"/>
</dbReference>
<dbReference type="PANTHER" id="PTHR43133">
    <property type="entry name" value="RNA POLYMERASE ECF-TYPE SIGMA FACTO"/>
    <property type="match status" value="1"/>
</dbReference>
<dbReference type="PROSITE" id="PS00622">
    <property type="entry name" value="HTH_LUXR_1"/>
    <property type="match status" value="1"/>
</dbReference>
<keyword evidence="3" id="KW-0731">Sigma factor</keyword>
<dbReference type="InterPro" id="IPR014284">
    <property type="entry name" value="RNA_pol_sigma-70_dom"/>
</dbReference>
<gene>
    <name evidence="7" type="primary">shbA</name>
    <name evidence="7" type="ORF">Drose_22260</name>
</gene>
<dbReference type="SUPFAM" id="SSF88659">
    <property type="entry name" value="Sigma3 and sigma4 domains of RNA polymerase sigma factors"/>
    <property type="match status" value="1"/>
</dbReference>
<dbReference type="Gene3D" id="1.10.10.10">
    <property type="entry name" value="Winged helix-like DNA-binding domain superfamily/Winged helix DNA-binding domain"/>
    <property type="match status" value="1"/>
</dbReference>
<proteinExistence type="inferred from homology"/>
<evidence type="ECO:0000313" key="7">
    <source>
        <dbReference type="EMBL" id="UWZ33985.1"/>
    </source>
</evidence>
<dbReference type="PANTHER" id="PTHR43133:SF58">
    <property type="entry name" value="ECF RNA POLYMERASE SIGMA FACTOR SIGD"/>
    <property type="match status" value="1"/>
</dbReference>
<dbReference type="InterPro" id="IPR036388">
    <property type="entry name" value="WH-like_DNA-bd_sf"/>
</dbReference>
<evidence type="ECO:0000256" key="3">
    <source>
        <dbReference type="ARBA" id="ARBA00023082"/>
    </source>
</evidence>
<organism evidence="7 8">
    <name type="scientific">Dactylosporangium roseum</name>
    <dbReference type="NCBI Taxonomy" id="47989"/>
    <lineage>
        <taxon>Bacteria</taxon>
        <taxon>Bacillati</taxon>
        <taxon>Actinomycetota</taxon>
        <taxon>Actinomycetes</taxon>
        <taxon>Micromonosporales</taxon>
        <taxon>Micromonosporaceae</taxon>
        <taxon>Dactylosporangium</taxon>
    </lineage>
</organism>
<dbReference type="Pfam" id="PF04542">
    <property type="entry name" value="Sigma70_r2"/>
    <property type="match status" value="1"/>
</dbReference>
<dbReference type="NCBIfam" id="TIGR02937">
    <property type="entry name" value="sigma70-ECF"/>
    <property type="match status" value="1"/>
</dbReference>
<evidence type="ECO:0000259" key="6">
    <source>
        <dbReference type="PROSITE" id="PS00622"/>
    </source>
</evidence>
<evidence type="ECO:0000256" key="1">
    <source>
        <dbReference type="ARBA" id="ARBA00010641"/>
    </source>
</evidence>